<evidence type="ECO:0000313" key="8">
    <source>
        <dbReference type="EMBL" id="MFD3275245.1"/>
    </source>
</evidence>
<feature type="transmembrane region" description="Helical" evidence="7">
    <location>
        <begin position="125"/>
        <end position="144"/>
    </location>
</feature>
<feature type="binding site" evidence="7">
    <location>
        <position position="145"/>
    </location>
    <ligand>
        <name>a 1,2-diacyl-sn-glycero-3-phospho-(1'-sn-glycerol)</name>
        <dbReference type="ChEBI" id="CHEBI:64716"/>
    </ligand>
</feature>
<evidence type="ECO:0000256" key="3">
    <source>
        <dbReference type="ARBA" id="ARBA00022679"/>
    </source>
</evidence>
<accession>A0ABW6CZM1</accession>
<keyword evidence="9" id="KW-1185">Reference proteome</keyword>
<dbReference type="Pfam" id="PF01790">
    <property type="entry name" value="LGT"/>
    <property type="match status" value="1"/>
</dbReference>
<evidence type="ECO:0000256" key="6">
    <source>
        <dbReference type="ARBA" id="ARBA00023136"/>
    </source>
</evidence>
<evidence type="ECO:0000256" key="7">
    <source>
        <dbReference type="HAMAP-Rule" id="MF_01147"/>
    </source>
</evidence>
<comment type="pathway">
    <text evidence="7">Protein modification; lipoprotein biosynthesis (diacylglyceryl transfer).</text>
</comment>
<organism evidence="8 9">
    <name type="scientific">Aquirufa echingensis</name>
    <dbReference type="NCBI Taxonomy" id="3096516"/>
    <lineage>
        <taxon>Bacteria</taxon>
        <taxon>Pseudomonadati</taxon>
        <taxon>Bacteroidota</taxon>
        <taxon>Cytophagia</taxon>
        <taxon>Cytophagales</taxon>
        <taxon>Flectobacillaceae</taxon>
        <taxon>Aquirufa</taxon>
    </lineage>
</organism>
<dbReference type="InterPro" id="IPR001640">
    <property type="entry name" value="Lgt"/>
</dbReference>
<feature type="transmembrane region" description="Helical" evidence="7">
    <location>
        <begin position="249"/>
        <end position="270"/>
    </location>
</feature>
<sequence>MFTAFISWDPNPVIIDLFGFPIRWYGFFFAMAFLAGFRVVNYMFKQEGRSTEQADQLLMYTMVATIVGARAGHYFFYEFPLLQADPLRFFIQMITPPFSGLASHGASIGLFIAFYLYSRKNPGMSYLYITDRIVPAVALGGFFIRMGNLMNSEIIGKPTELPWGFKFLRDTEFNPYSDPNLVLARHPSQLYEALSCLLIFAALMWFWSKKKKDTQEGLMTGYFMIVLFTLRFFYEFLKENQSAFENDLTLNMGQILSIPAVLFGVIVLAYSHRKA</sequence>
<comment type="caution">
    <text evidence="8">The sequence shown here is derived from an EMBL/GenBank/DDBJ whole genome shotgun (WGS) entry which is preliminary data.</text>
</comment>
<evidence type="ECO:0000313" key="9">
    <source>
        <dbReference type="Proteomes" id="UP001598114"/>
    </source>
</evidence>
<proteinExistence type="inferred from homology"/>
<reference evidence="8 9" key="1">
    <citation type="submission" date="2024-03" db="EMBL/GenBank/DDBJ databases">
        <title>Aquirufa genome sequencing.</title>
        <authorList>
            <person name="Pitt A."/>
            <person name="Hahn M.W."/>
        </authorList>
    </citation>
    <scope>NUCLEOTIDE SEQUENCE [LARGE SCALE GENOMIC DNA]</scope>
    <source>
        <strain evidence="8 9">PLAD-142S6K</strain>
    </source>
</reference>
<dbReference type="EMBL" id="JBBKYA010000002">
    <property type="protein sequence ID" value="MFD3275245.1"/>
    <property type="molecule type" value="Genomic_DNA"/>
</dbReference>
<dbReference type="NCBIfam" id="TIGR00544">
    <property type="entry name" value="lgt"/>
    <property type="match status" value="1"/>
</dbReference>
<keyword evidence="5 7" id="KW-1133">Transmembrane helix</keyword>
<feature type="transmembrane region" description="Helical" evidence="7">
    <location>
        <begin position="56"/>
        <end position="77"/>
    </location>
</feature>
<comment type="subcellular location">
    <subcellularLocation>
        <location evidence="7">Cell membrane</location>
        <topology evidence="7">Multi-pass membrane protein</topology>
    </subcellularLocation>
</comment>
<feature type="transmembrane region" description="Helical" evidence="7">
    <location>
        <begin position="97"/>
        <end position="118"/>
    </location>
</feature>
<feature type="transmembrane region" description="Helical" evidence="7">
    <location>
        <begin position="24"/>
        <end position="44"/>
    </location>
</feature>
<keyword evidence="3 7" id="KW-0808">Transferase</keyword>
<keyword evidence="4 7" id="KW-0812">Transmembrane</keyword>
<keyword evidence="2 7" id="KW-1003">Cell membrane</keyword>
<dbReference type="Proteomes" id="UP001598114">
    <property type="component" value="Unassembled WGS sequence"/>
</dbReference>
<dbReference type="HAMAP" id="MF_01147">
    <property type="entry name" value="Lgt"/>
    <property type="match status" value="1"/>
</dbReference>
<feature type="transmembrane region" description="Helical" evidence="7">
    <location>
        <begin position="219"/>
        <end position="237"/>
    </location>
</feature>
<comment type="function">
    <text evidence="7">Catalyzes the transfer of the diacylglyceryl group from phosphatidylglycerol to the sulfhydryl group of the N-terminal cysteine of a prolipoprotein, the first step in the formation of mature lipoproteins.</text>
</comment>
<dbReference type="EC" id="2.5.1.145" evidence="7"/>
<keyword evidence="6 7" id="KW-0472">Membrane</keyword>
<feature type="transmembrane region" description="Helical" evidence="7">
    <location>
        <begin position="190"/>
        <end position="207"/>
    </location>
</feature>
<dbReference type="GO" id="GO:0008961">
    <property type="term" value="F:phosphatidylglycerol-prolipoprotein diacylglyceryl transferase activity"/>
    <property type="evidence" value="ECO:0007669"/>
    <property type="project" value="UniProtKB-EC"/>
</dbReference>
<evidence type="ECO:0000256" key="4">
    <source>
        <dbReference type="ARBA" id="ARBA00022692"/>
    </source>
</evidence>
<gene>
    <name evidence="7 8" type="primary">lgt</name>
    <name evidence="8" type="ORF">SKC38_03285</name>
</gene>
<protein>
    <recommendedName>
        <fullName evidence="7">Phosphatidylglycerol--prolipoprotein diacylglyceryl transferase</fullName>
        <ecNumber evidence="7">2.5.1.145</ecNumber>
    </recommendedName>
</protein>
<dbReference type="PANTHER" id="PTHR30589">
    <property type="entry name" value="PROLIPOPROTEIN DIACYLGLYCERYL TRANSFERASE"/>
    <property type="match status" value="1"/>
</dbReference>
<evidence type="ECO:0000256" key="1">
    <source>
        <dbReference type="ARBA" id="ARBA00007150"/>
    </source>
</evidence>
<evidence type="ECO:0000256" key="2">
    <source>
        <dbReference type="ARBA" id="ARBA00022475"/>
    </source>
</evidence>
<comment type="catalytic activity">
    <reaction evidence="7">
        <text>L-cysteinyl-[prolipoprotein] + a 1,2-diacyl-sn-glycero-3-phospho-(1'-sn-glycerol) = an S-1,2-diacyl-sn-glyceryl-L-cysteinyl-[prolipoprotein] + sn-glycerol 1-phosphate + H(+)</text>
        <dbReference type="Rhea" id="RHEA:56712"/>
        <dbReference type="Rhea" id="RHEA-COMP:14679"/>
        <dbReference type="Rhea" id="RHEA-COMP:14680"/>
        <dbReference type="ChEBI" id="CHEBI:15378"/>
        <dbReference type="ChEBI" id="CHEBI:29950"/>
        <dbReference type="ChEBI" id="CHEBI:57685"/>
        <dbReference type="ChEBI" id="CHEBI:64716"/>
        <dbReference type="ChEBI" id="CHEBI:140658"/>
        <dbReference type="EC" id="2.5.1.145"/>
    </reaction>
</comment>
<name>A0ABW6CZM1_9BACT</name>
<evidence type="ECO:0000256" key="5">
    <source>
        <dbReference type="ARBA" id="ARBA00022989"/>
    </source>
</evidence>
<dbReference type="PANTHER" id="PTHR30589:SF0">
    <property type="entry name" value="PHOSPHATIDYLGLYCEROL--PROLIPOPROTEIN DIACYLGLYCERYL TRANSFERASE"/>
    <property type="match status" value="1"/>
</dbReference>
<comment type="similarity">
    <text evidence="1 7">Belongs to the Lgt family.</text>
</comment>
<dbReference type="RefSeq" id="WP_377975062.1">
    <property type="nucleotide sequence ID" value="NZ_JBBKYA010000002.1"/>
</dbReference>